<dbReference type="Pfam" id="PF08891">
    <property type="entry name" value="YfcL"/>
    <property type="match status" value="1"/>
</dbReference>
<protein>
    <submittedName>
        <fullName evidence="1">YfcL family protein</fullName>
    </submittedName>
</protein>
<evidence type="ECO:0000313" key="2">
    <source>
        <dbReference type="Proteomes" id="UP001234343"/>
    </source>
</evidence>
<dbReference type="InterPro" id="IPR014987">
    <property type="entry name" value="UPF_YfcL"/>
</dbReference>
<evidence type="ECO:0000313" key="1">
    <source>
        <dbReference type="EMBL" id="MDM7860318.1"/>
    </source>
</evidence>
<name>A0ABT7SVV3_9ALTE</name>
<dbReference type="RefSeq" id="WP_289364623.1">
    <property type="nucleotide sequence ID" value="NZ_JAUCBP010000007.1"/>
</dbReference>
<dbReference type="Proteomes" id="UP001234343">
    <property type="component" value="Unassembled WGS sequence"/>
</dbReference>
<keyword evidence="2" id="KW-1185">Reference proteome</keyword>
<gene>
    <name evidence="1" type="ORF">QTP81_06895</name>
</gene>
<proteinExistence type="predicted"/>
<sequence>MTGFIDQVNHMEQQLHSVVDTGDDQALFIASYLHGHFDVVVSQIEKTPDPSIAALDKAMAQSLDSAFANAELESSDQYQVTALWQTLVASVNS</sequence>
<reference evidence="1 2" key="1">
    <citation type="submission" date="2023-06" db="EMBL/GenBank/DDBJ databases">
        <title>Alteromonas sp. ASW11-36 isolated from intertidal sand.</title>
        <authorList>
            <person name="Li Y."/>
        </authorList>
    </citation>
    <scope>NUCLEOTIDE SEQUENCE [LARGE SCALE GENOMIC DNA]</scope>
    <source>
        <strain evidence="1 2">ASW11-36</strain>
    </source>
</reference>
<comment type="caution">
    <text evidence="1">The sequence shown here is derived from an EMBL/GenBank/DDBJ whole genome shotgun (WGS) entry which is preliminary data.</text>
</comment>
<organism evidence="1 2">
    <name type="scientific">Alteromonas arenosi</name>
    <dbReference type="NCBI Taxonomy" id="3055817"/>
    <lineage>
        <taxon>Bacteria</taxon>
        <taxon>Pseudomonadati</taxon>
        <taxon>Pseudomonadota</taxon>
        <taxon>Gammaproteobacteria</taxon>
        <taxon>Alteromonadales</taxon>
        <taxon>Alteromonadaceae</taxon>
        <taxon>Alteromonas/Salinimonas group</taxon>
        <taxon>Alteromonas</taxon>
    </lineage>
</organism>
<dbReference type="EMBL" id="JAUCBP010000007">
    <property type="protein sequence ID" value="MDM7860318.1"/>
    <property type="molecule type" value="Genomic_DNA"/>
</dbReference>
<accession>A0ABT7SVV3</accession>